<dbReference type="Proteomes" id="UP000002026">
    <property type="component" value="Chromosome"/>
</dbReference>
<dbReference type="EMBL" id="CP001684">
    <property type="protein sequence ID" value="ACV23815.1"/>
    <property type="molecule type" value="Genomic_DNA"/>
</dbReference>
<gene>
    <name evidence="1" type="ordered locus">Shel_28250</name>
</gene>
<sequence>MCYCKFCNGGINMGGKTGVHLLELLFPEDPR</sequence>
<accession>C7N479</accession>
<reference evidence="1 2" key="1">
    <citation type="journal article" date="2009" name="Stand. Genomic Sci.">
        <title>Complete genome sequence of Slackia heliotrinireducens type strain (RHS 1).</title>
        <authorList>
            <person name="Pukall R."/>
            <person name="Lapidus A."/>
            <person name="Nolan M."/>
            <person name="Copeland A."/>
            <person name="Glavina Del Rio T."/>
            <person name="Lucas S."/>
            <person name="Chen F."/>
            <person name="Tice H."/>
            <person name="Cheng J.F."/>
            <person name="Chertkov O."/>
            <person name="Bruce D."/>
            <person name="Goodwin L."/>
            <person name="Kuske C."/>
            <person name="Brettin T."/>
            <person name="Detter J.C."/>
            <person name="Han C."/>
            <person name="Pitluck S."/>
            <person name="Pati A."/>
            <person name="Mavrommatis K."/>
            <person name="Ivanova N."/>
            <person name="Ovchinnikova G."/>
            <person name="Chen A."/>
            <person name="Palaniappan K."/>
            <person name="Schneider S."/>
            <person name="Rohde M."/>
            <person name="Chain P."/>
            <person name="D'haeseleer P."/>
            <person name="Goker M."/>
            <person name="Bristow J."/>
            <person name="Eisen J.A."/>
            <person name="Markowitz V."/>
            <person name="Kyrpides N.C."/>
            <person name="Klenk H.P."/>
            <person name="Hugenholtz P."/>
        </authorList>
    </citation>
    <scope>NUCLEOTIDE SEQUENCE [LARGE SCALE GENOMIC DNA]</scope>
    <source>
        <strain evidence="2">ATCC 29202 / DSM 20476 / NCTC 11029 / RHS 1</strain>
    </source>
</reference>
<name>C7N479_SLAHD</name>
<evidence type="ECO:0000313" key="2">
    <source>
        <dbReference type="Proteomes" id="UP000002026"/>
    </source>
</evidence>
<dbReference type="AlphaFoldDB" id="C7N479"/>
<organism evidence="1 2">
    <name type="scientific">Slackia heliotrinireducens (strain ATCC 29202 / DSM 20476 / NCTC 11029 / RHS 1)</name>
    <name type="common">Peptococcus heliotrinreducens</name>
    <dbReference type="NCBI Taxonomy" id="471855"/>
    <lineage>
        <taxon>Bacteria</taxon>
        <taxon>Bacillati</taxon>
        <taxon>Actinomycetota</taxon>
        <taxon>Coriobacteriia</taxon>
        <taxon>Eggerthellales</taxon>
        <taxon>Eggerthellaceae</taxon>
        <taxon>Slackia</taxon>
    </lineage>
</organism>
<protein>
    <submittedName>
        <fullName evidence="1">Uncharacterized protein</fullName>
    </submittedName>
</protein>
<dbReference type="KEGG" id="shi:Shel_28250"/>
<dbReference type="HOGENOM" id="CLU_3398505_0_0_11"/>
<evidence type="ECO:0000313" key="1">
    <source>
        <dbReference type="EMBL" id="ACV23815.1"/>
    </source>
</evidence>
<keyword evidence="2" id="KW-1185">Reference proteome</keyword>
<proteinExistence type="predicted"/>